<proteinExistence type="predicted"/>
<keyword evidence="2" id="KW-1185">Reference proteome</keyword>
<comment type="caution">
    <text evidence="1">The sequence shown here is derived from an EMBL/GenBank/DDBJ whole genome shotgun (WGS) entry which is preliminary data.</text>
</comment>
<accession>A0ABS1W8X0</accession>
<organism evidence="1 2">
    <name type="scientific">Legionella bononiensis</name>
    <dbReference type="NCBI Taxonomy" id="2793102"/>
    <lineage>
        <taxon>Bacteria</taxon>
        <taxon>Pseudomonadati</taxon>
        <taxon>Pseudomonadota</taxon>
        <taxon>Gammaproteobacteria</taxon>
        <taxon>Legionellales</taxon>
        <taxon>Legionellaceae</taxon>
        <taxon>Legionella</taxon>
    </lineage>
</organism>
<dbReference type="Proteomes" id="UP000809910">
    <property type="component" value="Unassembled WGS sequence"/>
</dbReference>
<dbReference type="PANTHER" id="PTHR10357">
    <property type="entry name" value="ALPHA-AMYLASE FAMILY MEMBER"/>
    <property type="match status" value="1"/>
</dbReference>
<evidence type="ECO:0000313" key="2">
    <source>
        <dbReference type="Proteomes" id="UP000809910"/>
    </source>
</evidence>
<gene>
    <name evidence="1" type="ORF">I5282_04365</name>
</gene>
<protein>
    <submittedName>
        <fullName evidence="1">Alpha-amylase</fullName>
    </submittedName>
</protein>
<dbReference type="PANTHER" id="PTHR10357:SF179">
    <property type="entry name" value="NEUTRAL AND BASIC AMINO ACID TRANSPORT PROTEIN RBAT"/>
    <property type="match status" value="1"/>
</dbReference>
<dbReference type="Gene3D" id="3.20.20.80">
    <property type="entry name" value="Glycosidases"/>
    <property type="match status" value="1"/>
</dbReference>
<dbReference type="EMBL" id="JADWVN010000007">
    <property type="protein sequence ID" value="MBL7525806.1"/>
    <property type="molecule type" value="Genomic_DNA"/>
</dbReference>
<reference evidence="1 2" key="1">
    <citation type="submission" date="2020-12" db="EMBL/GenBank/DDBJ databases">
        <title>WGS of Legionella: environmental sample.</title>
        <authorList>
            <person name="Cristino S."/>
            <person name="Girolamini L."/>
            <person name="Salaris S."/>
            <person name="Pascale M.R."/>
            <person name="Mazzotta M."/>
            <person name="Orsini M."/>
            <person name="Grottola A."/>
        </authorList>
    </citation>
    <scope>NUCLEOTIDE SEQUENCE [LARGE SCALE GENOMIC DNA]</scope>
    <source>
        <strain evidence="1 2">30cs62</strain>
    </source>
</reference>
<name>A0ABS1W8X0_9GAMM</name>
<dbReference type="CDD" id="cd00551">
    <property type="entry name" value="AmyAc_family"/>
    <property type="match status" value="1"/>
</dbReference>
<dbReference type="InterPro" id="IPR017853">
    <property type="entry name" value="GH"/>
</dbReference>
<dbReference type="SUPFAM" id="SSF51445">
    <property type="entry name" value="(Trans)glycosidases"/>
    <property type="match status" value="1"/>
</dbReference>
<sequence>MSYHFLVDGNGIICCYDMYPTQFGTINEMTKYLYTLKELGFNAVWLNPLQACGDINDFFKSDKNNGVTRYNEVTRSIYAMSDPDTINPLFNVRTSADSAEKVQQLNKKALQLFTQTARTLDIVPMFDLVLNHMAIDARLCQDKPHWFKGIHEDFKDVRGFNYDDETIRKEIIREFWHPYIRKYMLDYGFDGVRVDAVGYVHSEVRGALYEYINALALEHGKPTPVIIDEALFAKRPLEAEAEYLKLPTVGPTHITTEMYSAQCNPDGSLPKELLKEEQLKAQVVFNRKDGSLREHVKGGCINFSGNHDYRSLAMTVLLQMAKQRFLQDPLHHEFIDAFLQNIEVTDGQLEHNFPLKGSLKTTILYSYANDLIQELDTNKSTQEEFERLLNEKMALCALTGSGGWFILSGDETSDIYAKTVFQRKGAVDKSYYPQREHRVFTTDPDSANKVLEIMANESFIEEHCEDKTLLKLYHDLNKFPELQKRFICSHLDNVKNQINAGIPHILERFQKLLSEYGIKTNSESDDFIPKLRTPQNGWLGLHNNFAFIKQINSILTKLPVTQVGFTSECIRLSDKPELVVVIRKNGESVDAPLDIVIVNVKPEQVTVTRNDLEQIAKLYCDLCGFSKSDDEQKNSWQRVYKRILECSAQNRVHVDNTIQLEWSKSFTFGSADIKTFYKKQSDTNSTPEKTFSNYLVFQ</sequence>
<evidence type="ECO:0000313" key="1">
    <source>
        <dbReference type="EMBL" id="MBL7525806.1"/>
    </source>
</evidence>
<dbReference type="RefSeq" id="WP_203109268.1">
    <property type="nucleotide sequence ID" value="NZ_JADOBG010000010.1"/>
</dbReference>